<proteinExistence type="predicted"/>
<reference evidence="1 2" key="1">
    <citation type="journal article" date="2024" name="Front. Microbiol.">
        <title>Novel thermophilic genera Geochorda gen. nov. and Carboxydochorda gen. nov. from the deep terrestrial subsurface reveal the ecophysiological diversity in the class Limnochordia.</title>
        <authorList>
            <person name="Karnachuk O.V."/>
            <person name="Lukina A.P."/>
            <person name="Avakyan M.R."/>
            <person name="Kadnikov V.V."/>
            <person name="Begmatov S."/>
            <person name="Beletsky A.V."/>
            <person name="Vlasova K.G."/>
            <person name="Novikov A.A."/>
            <person name="Shcherbakova V.A."/>
            <person name="Mardanov A.V."/>
            <person name="Ravin N.V."/>
        </authorList>
    </citation>
    <scope>NUCLEOTIDE SEQUENCE [LARGE SCALE GENOMIC DNA]</scope>
    <source>
        <strain evidence="1 2">L945</strain>
    </source>
</reference>
<dbReference type="Proteomes" id="UP001332192">
    <property type="component" value="Chromosome"/>
</dbReference>
<evidence type="ECO:0000313" key="1">
    <source>
        <dbReference type="EMBL" id="WRP17326.1"/>
    </source>
</evidence>
<name>A0ABZ1BXP9_9FIRM</name>
<dbReference type="Gene3D" id="2.60.120.10">
    <property type="entry name" value="Jelly Rolls"/>
    <property type="match status" value="1"/>
</dbReference>
<evidence type="ECO:0000313" key="2">
    <source>
        <dbReference type="Proteomes" id="UP001332192"/>
    </source>
</evidence>
<accession>A0ABZ1BXP9</accession>
<keyword evidence="2" id="KW-1185">Reference proteome</keyword>
<organism evidence="1 2">
    <name type="scientific">Carboxydichorda subterranea</name>
    <dbReference type="NCBI Taxonomy" id="3109565"/>
    <lineage>
        <taxon>Bacteria</taxon>
        <taxon>Bacillati</taxon>
        <taxon>Bacillota</taxon>
        <taxon>Limnochordia</taxon>
        <taxon>Limnochordales</taxon>
        <taxon>Geochordaceae</taxon>
        <taxon>Carboxydichorda</taxon>
    </lineage>
</organism>
<dbReference type="SUPFAM" id="SSF51182">
    <property type="entry name" value="RmlC-like cupins"/>
    <property type="match status" value="1"/>
</dbReference>
<dbReference type="InterPro" id="IPR014710">
    <property type="entry name" value="RmlC-like_jellyroll"/>
</dbReference>
<gene>
    <name evidence="1" type="ORF">U7230_14795</name>
</gene>
<dbReference type="RefSeq" id="WP_324716597.1">
    <property type="nucleotide sequence ID" value="NZ_CP141615.1"/>
</dbReference>
<protein>
    <submittedName>
        <fullName evidence="1">Uncharacterized protein</fullName>
    </submittedName>
</protein>
<dbReference type="InterPro" id="IPR011051">
    <property type="entry name" value="RmlC_Cupin_sf"/>
</dbReference>
<dbReference type="EMBL" id="CP141615">
    <property type="protein sequence ID" value="WRP17326.1"/>
    <property type="molecule type" value="Genomic_DNA"/>
</dbReference>
<sequence length="413" mass="46033">MASLADNVRERVEQALRSQEGAIFALPALVGRSSYTGRDVLAPNSRLAPPYQDERGYVRVEWWIMSLTRAANDLPRQDEGVTRLLLPGGDPVLLTQAARSAGDLLFGRYQARWPLTKVLDIGGEPVLPDFGPFGGRGSEAEVPPIPFHVHSGVVVDGRLRGPGKLEAYFFPPVDVPPYNRQLGRVITRLGVRPGVTFDQVLAATREFGVSDAMYALGNVFEVRPYDGWTIRPGTLHAPGPAPTFEIQLPQDDYHYVAWRLGTRLAPSEREHHRRQSLLRGFHDEAQLLRQAVDWEVSTAPDFEARHRRKPVLLEEGRWGRRLRIFFDEFYGEALEIRPGQRYRWPATDRPRAGIVWSGEGTLNGPAHRIAAAGDGAPAEFLIAPGHEGIFTNEGTTDLLVYTVFPMEGEAVPR</sequence>